<feature type="compositionally biased region" description="Low complexity" evidence="7">
    <location>
        <begin position="430"/>
        <end position="455"/>
    </location>
</feature>
<evidence type="ECO:0000313" key="15">
    <source>
        <dbReference type="EMBL" id="CAE0040627.1"/>
    </source>
</evidence>
<evidence type="ECO:0000313" key="9">
    <source>
        <dbReference type="EMBL" id="CAE0040609.1"/>
    </source>
</evidence>
<dbReference type="EMBL" id="HBHW01011185">
    <property type="protein sequence ID" value="CAE0040611.1"/>
    <property type="molecule type" value="Transcribed_RNA"/>
</dbReference>
<dbReference type="GO" id="GO:0000812">
    <property type="term" value="C:Swr1 complex"/>
    <property type="evidence" value="ECO:0007669"/>
    <property type="project" value="TreeGrafter"/>
</dbReference>
<sequence length="464" mass="52522">MSFAKDILGIPKKGASSSGLPTEFAASPPQPVSRKKEGVPRELLHLGGGISSSPTIAPSVSFKEKPQQKVSWHRKAFSNSARTDELKLSQWTKDEIVGEYPFAKFNRKVKIVEYSDEDYKSMLNNFQPLPKKSEKEPNGFEPWTREETDELFKMCIEYDLRFVVINDRWPPKFKPRSIDELKDRYFSVARKILESRQKAKQPAPTGAFAKHCSAIVLNPYDIEYELLRKKQLEAQYKRSKGELRQEEETVREARRIEANRKRILKERQRIQKLLLPAGDIAVTDVDEAGPARGQKSRSMKMTIPGTVEPILTLPTKSFQHRKSWNCAHARSSFIYQSIKQSARLAKRVEILLDELKVGLRPMATAAVVDAYDMLRVEILAHIEMQRTVTRKEEEVHVLKVKLAKLKKETPPAPPPGINLSHKKRKHEESAAGAATPQAPAPASSPSGPSLGSQTPLHKRRKRGA</sequence>
<keyword evidence="2" id="KW-0156">Chromatin regulator</keyword>
<dbReference type="EMBL" id="HBHW01011190">
    <property type="protein sequence ID" value="CAE0040616.1"/>
    <property type="molecule type" value="Transcribed_RNA"/>
</dbReference>
<feature type="region of interest" description="Disordered" evidence="7">
    <location>
        <begin position="46"/>
        <end position="65"/>
    </location>
</feature>
<proteinExistence type="predicted"/>
<dbReference type="EMBL" id="HBHW01011184">
    <property type="protein sequence ID" value="CAE0040610.1"/>
    <property type="molecule type" value="Transcribed_RNA"/>
</dbReference>
<dbReference type="GO" id="GO:0006281">
    <property type="term" value="P:DNA repair"/>
    <property type="evidence" value="ECO:0007669"/>
    <property type="project" value="InterPro"/>
</dbReference>
<dbReference type="GO" id="GO:0006338">
    <property type="term" value="P:chromatin remodeling"/>
    <property type="evidence" value="ECO:0007669"/>
    <property type="project" value="InterPro"/>
</dbReference>
<dbReference type="GO" id="GO:0000122">
    <property type="term" value="P:negative regulation of transcription by RNA polymerase II"/>
    <property type="evidence" value="ECO:0007669"/>
    <property type="project" value="TreeGrafter"/>
</dbReference>
<comment type="subcellular location">
    <subcellularLocation>
        <location evidence="1">Nucleus</location>
    </subcellularLocation>
</comment>
<evidence type="ECO:0000256" key="5">
    <source>
        <dbReference type="ARBA" id="ARBA00023242"/>
    </source>
</evidence>
<keyword evidence="3" id="KW-0805">Transcription regulation</keyword>
<dbReference type="EMBL" id="HBHW01011207">
    <property type="protein sequence ID" value="CAE0040633.1"/>
    <property type="molecule type" value="Transcribed_RNA"/>
</dbReference>
<dbReference type="Gene3D" id="1.10.10.60">
    <property type="entry name" value="Homeodomain-like"/>
    <property type="match status" value="1"/>
</dbReference>
<dbReference type="EMBL" id="HBHW01011192">
    <property type="protein sequence ID" value="CAE0040618.1"/>
    <property type="molecule type" value="Transcribed_RNA"/>
</dbReference>
<evidence type="ECO:0000313" key="13">
    <source>
        <dbReference type="EMBL" id="CAE0040618.1"/>
    </source>
</evidence>
<evidence type="ECO:0000256" key="6">
    <source>
        <dbReference type="SAM" id="Coils"/>
    </source>
</evidence>
<reference evidence="10" key="1">
    <citation type="submission" date="2021-01" db="EMBL/GenBank/DDBJ databases">
        <authorList>
            <person name="Corre E."/>
            <person name="Pelletier E."/>
            <person name="Niang G."/>
            <person name="Scheremetjew M."/>
            <person name="Finn R."/>
            <person name="Kale V."/>
            <person name="Holt S."/>
            <person name="Cochrane G."/>
            <person name="Meng A."/>
            <person name="Brown T."/>
            <person name="Cohen L."/>
        </authorList>
    </citation>
    <scope>NUCLEOTIDE SEQUENCE</scope>
    <source>
        <strain evidence="10">CCMP 769</strain>
    </source>
</reference>
<evidence type="ECO:0000313" key="14">
    <source>
        <dbReference type="EMBL" id="CAE0040625.1"/>
    </source>
</evidence>
<evidence type="ECO:0000256" key="2">
    <source>
        <dbReference type="ARBA" id="ARBA00022853"/>
    </source>
</evidence>
<dbReference type="SMART" id="SM00717">
    <property type="entry name" value="SANT"/>
    <property type="match status" value="1"/>
</dbReference>
<evidence type="ECO:0000313" key="11">
    <source>
        <dbReference type="EMBL" id="CAE0040611.1"/>
    </source>
</evidence>
<dbReference type="AlphaFoldDB" id="A0A7S2ZID2"/>
<evidence type="ECO:0000256" key="7">
    <source>
        <dbReference type="SAM" id="MobiDB-lite"/>
    </source>
</evidence>
<dbReference type="GO" id="GO:0035267">
    <property type="term" value="C:NuA4 histone acetyltransferase complex"/>
    <property type="evidence" value="ECO:0007669"/>
    <property type="project" value="InterPro"/>
</dbReference>
<gene>
    <name evidence="9" type="ORF">RMAR00112_LOCUS8573</name>
    <name evidence="10" type="ORF">RMAR00112_LOCUS8574</name>
    <name evidence="11" type="ORF">RMAR00112_LOCUS8575</name>
    <name evidence="12" type="ORF">RMAR00112_LOCUS8580</name>
    <name evidence="13" type="ORF">RMAR00112_LOCUS8582</name>
    <name evidence="14" type="ORF">RMAR00112_LOCUS8589</name>
    <name evidence="15" type="ORF">RMAR00112_LOCUS8591</name>
    <name evidence="16" type="ORF">RMAR00112_LOCUS8597</name>
</gene>
<keyword evidence="5" id="KW-0539">Nucleus</keyword>
<evidence type="ECO:0000256" key="4">
    <source>
        <dbReference type="ARBA" id="ARBA00023163"/>
    </source>
</evidence>
<dbReference type="Pfam" id="PF05499">
    <property type="entry name" value="DMAP1"/>
    <property type="match status" value="1"/>
</dbReference>
<evidence type="ECO:0000313" key="12">
    <source>
        <dbReference type="EMBL" id="CAE0040616.1"/>
    </source>
</evidence>
<dbReference type="EMBL" id="HBHW01011183">
    <property type="protein sequence ID" value="CAE0040609.1"/>
    <property type="molecule type" value="Transcribed_RNA"/>
</dbReference>
<organism evidence="10">
    <name type="scientific">Rhodosorus marinus</name>
    <dbReference type="NCBI Taxonomy" id="101924"/>
    <lineage>
        <taxon>Eukaryota</taxon>
        <taxon>Rhodophyta</taxon>
        <taxon>Stylonematophyceae</taxon>
        <taxon>Stylonematales</taxon>
        <taxon>Stylonemataceae</taxon>
        <taxon>Rhodosorus</taxon>
    </lineage>
</organism>
<evidence type="ECO:0000256" key="3">
    <source>
        <dbReference type="ARBA" id="ARBA00023015"/>
    </source>
</evidence>
<evidence type="ECO:0000313" key="10">
    <source>
        <dbReference type="EMBL" id="CAE0040610.1"/>
    </source>
</evidence>
<dbReference type="InterPro" id="IPR032563">
    <property type="entry name" value="DAMP1_SANT-like"/>
</dbReference>
<feature type="region of interest" description="Disordered" evidence="7">
    <location>
        <begin position="1"/>
        <end position="38"/>
    </location>
</feature>
<dbReference type="PANTHER" id="PTHR12855">
    <property type="entry name" value="DNA METHYLTRANSFERASE 1-ASSOCIATED PROTEIN 1 FAMILY MEMBER"/>
    <property type="match status" value="1"/>
</dbReference>
<dbReference type="InterPro" id="IPR001005">
    <property type="entry name" value="SANT/Myb"/>
</dbReference>
<evidence type="ECO:0000256" key="1">
    <source>
        <dbReference type="ARBA" id="ARBA00004123"/>
    </source>
</evidence>
<accession>A0A7S2ZID2</accession>
<name>A0A7S2ZID2_9RHOD</name>
<dbReference type="InterPro" id="IPR008468">
    <property type="entry name" value="DMAP1"/>
</dbReference>
<feature type="region of interest" description="Disordered" evidence="7">
    <location>
        <begin position="406"/>
        <end position="464"/>
    </location>
</feature>
<feature type="domain" description="Myb-like" evidence="8">
    <location>
        <begin position="139"/>
        <end position="191"/>
    </location>
</feature>
<dbReference type="Pfam" id="PF16282">
    <property type="entry name" value="SANT_DAMP1_like"/>
    <property type="match status" value="1"/>
</dbReference>
<keyword evidence="4" id="KW-0804">Transcription</keyword>
<protein>
    <recommendedName>
        <fullName evidence="8">Myb-like domain-containing protein</fullName>
    </recommendedName>
</protein>
<keyword evidence="6" id="KW-0175">Coiled coil</keyword>
<evidence type="ECO:0000313" key="16">
    <source>
        <dbReference type="EMBL" id="CAE0040633.1"/>
    </source>
</evidence>
<feature type="coiled-coil region" evidence="6">
    <location>
        <begin position="229"/>
        <end position="273"/>
    </location>
</feature>
<dbReference type="EMBL" id="HBHW01011199">
    <property type="protein sequence ID" value="CAE0040625.1"/>
    <property type="molecule type" value="Transcribed_RNA"/>
</dbReference>
<dbReference type="PANTHER" id="PTHR12855:SF10">
    <property type="entry name" value="DNA METHYLTRANSFERASE 1-ASSOCIATED PROTEIN 1"/>
    <property type="match status" value="1"/>
</dbReference>
<dbReference type="GO" id="GO:0003714">
    <property type="term" value="F:transcription corepressor activity"/>
    <property type="evidence" value="ECO:0007669"/>
    <property type="project" value="TreeGrafter"/>
</dbReference>
<dbReference type="EMBL" id="HBHW01011201">
    <property type="protein sequence ID" value="CAE0040627.1"/>
    <property type="molecule type" value="Transcribed_RNA"/>
</dbReference>
<evidence type="ECO:0000259" key="8">
    <source>
        <dbReference type="SMART" id="SM00717"/>
    </source>
</evidence>
<dbReference type="InterPro" id="IPR027109">
    <property type="entry name" value="Swc4/Dmap1"/>
</dbReference>